<dbReference type="GO" id="GO:0003887">
    <property type="term" value="F:DNA-directed DNA polymerase activity"/>
    <property type="evidence" value="ECO:0007669"/>
    <property type="project" value="UniProtKB-KW"/>
</dbReference>
<evidence type="ECO:0000256" key="6">
    <source>
        <dbReference type="ARBA" id="ARBA00022932"/>
    </source>
</evidence>
<keyword evidence="4 9" id="KW-0548">Nucleotidyltransferase</keyword>
<dbReference type="Gene3D" id="1.20.272.10">
    <property type="match status" value="1"/>
</dbReference>
<evidence type="ECO:0000259" key="8">
    <source>
        <dbReference type="Pfam" id="PF09115"/>
    </source>
</evidence>
<comment type="catalytic activity">
    <reaction evidence="7">
        <text>DNA(n) + a 2'-deoxyribonucleoside 5'-triphosphate = DNA(n+1) + diphosphate</text>
        <dbReference type="Rhea" id="RHEA:22508"/>
        <dbReference type="Rhea" id="RHEA-COMP:17339"/>
        <dbReference type="Rhea" id="RHEA-COMP:17340"/>
        <dbReference type="ChEBI" id="CHEBI:33019"/>
        <dbReference type="ChEBI" id="CHEBI:61560"/>
        <dbReference type="ChEBI" id="CHEBI:173112"/>
        <dbReference type="EC" id="2.7.7.7"/>
    </reaction>
</comment>
<keyword evidence="5" id="KW-0235">DNA replication</keyword>
<dbReference type="PANTHER" id="PTHR11669">
    <property type="entry name" value="REPLICATION FACTOR C / DNA POLYMERASE III GAMMA-TAU SUBUNIT"/>
    <property type="match status" value="1"/>
</dbReference>
<dbReference type="NCBIfam" id="TIGR00678">
    <property type="entry name" value="holB"/>
    <property type="match status" value="1"/>
</dbReference>
<dbReference type="SUPFAM" id="SSF52540">
    <property type="entry name" value="P-loop containing nucleoside triphosphate hydrolases"/>
    <property type="match status" value="1"/>
</dbReference>
<evidence type="ECO:0000256" key="4">
    <source>
        <dbReference type="ARBA" id="ARBA00022695"/>
    </source>
</evidence>
<dbReference type="GO" id="GO:0008408">
    <property type="term" value="F:3'-5' exonuclease activity"/>
    <property type="evidence" value="ECO:0007669"/>
    <property type="project" value="InterPro"/>
</dbReference>
<dbReference type="Gene3D" id="3.40.50.300">
    <property type="entry name" value="P-loop containing nucleotide triphosphate hydrolases"/>
    <property type="match status" value="1"/>
</dbReference>
<sequence length="335" mass="37782">MIHSWQKIQWQQITQLLESERLPHALLMHGNQGLGKADFAKALAASVLCNKPTNNLQACGVCNACHLLAANTHPDMYFLEPTASTGSKSKNPVLNIRIGEIRGLCEKLNQTSQFGGYRVAIFNQADKLTISAANSLLKTLEEPGQKVLLILVTARTYRLPITIRSRCQSLRFNMPDEQTALQWLRQNIPLTENALVYSDQQLQQALKLAFGSPLTSMDHLQDIEYQQILSEALTANISGKNSLEYAAKLAKYSKIKTLEKLLSWTSDLTKLAACGSECQIINEQHRKPLQQLSKKANQQRLYRFQDQLNFNILHSSIAVNEQLLWENLLLSWDNL</sequence>
<keyword evidence="6" id="KW-0239">DNA-directed DNA polymerase</keyword>
<dbReference type="InterPro" id="IPR004622">
    <property type="entry name" value="DNA_pol_HolB"/>
</dbReference>
<evidence type="ECO:0000256" key="1">
    <source>
        <dbReference type="ARBA" id="ARBA00012417"/>
    </source>
</evidence>
<reference evidence="9" key="1">
    <citation type="submission" date="2018-06" db="EMBL/GenBank/DDBJ databases">
        <authorList>
            <person name="Zhirakovskaya E."/>
        </authorList>
    </citation>
    <scope>NUCLEOTIDE SEQUENCE</scope>
</reference>
<gene>
    <name evidence="9" type="ORF">MNBD_GAMMA05-565</name>
</gene>
<name>A0A3B0WA49_9ZZZZ</name>
<dbReference type="PANTHER" id="PTHR11669:SF8">
    <property type="entry name" value="DNA POLYMERASE III SUBUNIT DELTA"/>
    <property type="match status" value="1"/>
</dbReference>
<keyword evidence="3 9" id="KW-0808">Transferase</keyword>
<evidence type="ECO:0000256" key="7">
    <source>
        <dbReference type="ARBA" id="ARBA00049244"/>
    </source>
</evidence>
<proteinExistence type="predicted"/>
<organism evidence="9">
    <name type="scientific">hydrothermal vent metagenome</name>
    <dbReference type="NCBI Taxonomy" id="652676"/>
    <lineage>
        <taxon>unclassified sequences</taxon>
        <taxon>metagenomes</taxon>
        <taxon>ecological metagenomes</taxon>
    </lineage>
</organism>
<dbReference type="EMBL" id="UOFE01000030">
    <property type="protein sequence ID" value="VAW52798.1"/>
    <property type="molecule type" value="Genomic_DNA"/>
</dbReference>
<evidence type="ECO:0000256" key="5">
    <source>
        <dbReference type="ARBA" id="ARBA00022705"/>
    </source>
</evidence>
<dbReference type="Pfam" id="PF09115">
    <property type="entry name" value="DNApol3-delta_C"/>
    <property type="match status" value="1"/>
</dbReference>
<protein>
    <recommendedName>
        <fullName evidence="2">DNA polymerase III subunit delta'</fullName>
        <ecNumber evidence="1">2.7.7.7</ecNumber>
    </recommendedName>
</protein>
<dbReference type="GO" id="GO:0009360">
    <property type="term" value="C:DNA polymerase III complex"/>
    <property type="evidence" value="ECO:0007669"/>
    <property type="project" value="InterPro"/>
</dbReference>
<feature type="domain" description="DNA polymerase III delta subunit C-terminal" evidence="8">
    <location>
        <begin position="229"/>
        <end position="332"/>
    </location>
</feature>
<dbReference type="GO" id="GO:0006261">
    <property type="term" value="P:DNA-templated DNA replication"/>
    <property type="evidence" value="ECO:0007669"/>
    <property type="project" value="TreeGrafter"/>
</dbReference>
<dbReference type="EC" id="2.7.7.7" evidence="1"/>
<dbReference type="InterPro" id="IPR050238">
    <property type="entry name" value="DNA_Rep/Repair_Clamp_Loader"/>
</dbReference>
<dbReference type="Pfam" id="PF13177">
    <property type="entry name" value="DNA_pol3_delta2"/>
    <property type="match status" value="1"/>
</dbReference>
<evidence type="ECO:0000256" key="2">
    <source>
        <dbReference type="ARBA" id="ARBA00014363"/>
    </source>
</evidence>
<dbReference type="InterPro" id="IPR027417">
    <property type="entry name" value="P-loop_NTPase"/>
</dbReference>
<accession>A0A3B0WA49</accession>
<dbReference type="GO" id="GO:0003677">
    <property type="term" value="F:DNA binding"/>
    <property type="evidence" value="ECO:0007669"/>
    <property type="project" value="InterPro"/>
</dbReference>
<evidence type="ECO:0000313" key="9">
    <source>
        <dbReference type="EMBL" id="VAW52798.1"/>
    </source>
</evidence>
<evidence type="ECO:0000256" key="3">
    <source>
        <dbReference type="ARBA" id="ARBA00022679"/>
    </source>
</evidence>
<dbReference type="AlphaFoldDB" id="A0A3B0WA49"/>
<dbReference type="InterPro" id="IPR015199">
    <property type="entry name" value="DNA_pol_III_delta_C"/>
</dbReference>